<sequence>MLEPERERRRKAALSRPLDRTGDALPRCCVLECRRLPSIRSGNGISQLYCRYHTQHKARHGSHWHGTYRAAEIAPYVKAASQWLRENRTMVAVGAVRWDIEHQLNRISRVAPAMNLRGLSAERRASIAFARLRAADVAPERILAIFLGVSALIEDDWKSHNVREFRIVQAAKAMHRLASGTHRHWDVWNPRTGGTLPYDMHAYPRSSGIVLRKMGEIVEKACGNLSKTAVPEIIALKTQRFGLHPSHPPPSPQETRP</sequence>
<dbReference type="Proteomes" id="UP000028186">
    <property type="component" value="Plasmid pHAMBI1141a"/>
</dbReference>
<protein>
    <submittedName>
        <fullName evidence="1">Uncharacterized protein</fullName>
    </submittedName>
</protein>
<dbReference type="AlphaFoldDB" id="A0A068TFZ8"/>
<evidence type="ECO:0000313" key="2">
    <source>
        <dbReference type="Proteomes" id="UP000028186"/>
    </source>
</evidence>
<accession>A0A068TFZ8</accession>
<name>A0A068TFZ8_NEOGA</name>
<dbReference type="EMBL" id="HG938356">
    <property type="protein sequence ID" value="CDN57059.1"/>
    <property type="molecule type" value="Genomic_DNA"/>
</dbReference>
<keyword evidence="1" id="KW-0614">Plasmid</keyword>
<reference evidence="2" key="1">
    <citation type="journal article" date="2014" name="BMC Genomics">
        <title>Genome sequencing of two Neorhizobium galegae strains reveals a noeT gene responsible for the unusual acetylation of the nodulation factors.</title>
        <authorList>
            <person name="Osterman J."/>
            <person name="Marsh J."/>
            <person name="Laine P.K."/>
            <person name="Zeng Z."/>
            <person name="Alatalo E."/>
            <person name="Sullivan J.T."/>
            <person name="Young J.P."/>
            <person name="Thomas-Oates J."/>
            <person name="Paulin L."/>
            <person name="Lindstrom K."/>
        </authorList>
    </citation>
    <scope>NUCLEOTIDE SEQUENCE [LARGE SCALE GENOMIC DNA]</scope>
    <source>
        <strain evidence="2">HAMBI 1141</strain>
        <plasmid evidence="2">II</plasmid>
    </source>
</reference>
<evidence type="ECO:0000313" key="1">
    <source>
        <dbReference type="EMBL" id="CDN57059.1"/>
    </source>
</evidence>
<dbReference type="eggNOG" id="ENOG50333M8">
    <property type="taxonomic scope" value="Bacteria"/>
</dbReference>
<gene>
    <name evidence="1" type="ORF">RG1141_PA02240</name>
</gene>
<dbReference type="KEGG" id="ngl:RG1141_PA02240"/>
<dbReference type="HOGENOM" id="CLU_1081095_0_0_5"/>
<geneLocation type="plasmid" evidence="2">
    <name>II</name>
</geneLocation>
<organism evidence="1 2">
    <name type="scientific">Neorhizobium galegae bv. officinalis bv. officinalis str. HAMBI 1141</name>
    <dbReference type="NCBI Taxonomy" id="1028801"/>
    <lineage>
        <taxon>Bacteria</taxon>
        <taxon>Pseudomonadati</taxon>
        <taxon>Pseudomonadota</taxon>
        <taxon>Alphaproteobacteria</taxon>
        <taxon>Hyphomicrobiales</taxon>
        <taxon>Rhizobiaceae</taxon>
        <taxon>Rhizobium/Agrobacterium group</taxon>
        <taxon>Neorhizobium</taxon>
    </lineage>
</organism>
<proteinExistence type="predicted"/>